<gene>
    <name evidence="1" type="ORF">QJS10_CPA06g00965</name>
</gene>
<organism evidence="1 2">
    <name type="scientific">Acorus calamus</name>
    <name type="common">Sweet flag</name>
    <dbReference type="NCBI Taxonomy" id="4465"/>
    <lineage>
        <taxon>Eukaryota</taxon>
        <taxon>Viridiplantae</taxon>
        <taxon>Streptophyta</taxon>
        <taxon>Embryophyta</taxon>
        <taxon>Tracheophyta</taxon>
        <taxon>Spermatophyta</taxon>
        <taxon>Magnoliopsida</taxon>
        <taxon>Liliopsida</taxon>
        <taxon>Acoraceae</taxon>
        <taxon>Acorus</taxon>
    </lineage>
</organism>
<protein>
    <submittedName>
        <fullName evidence="1">Uncharacterized protein</fullName>
    </submittedName>
</protein>
<dbReference type="Proteomes" id="UP001180020">
    <property type="component" value="Unassembled WGS sequence"/>
</dbReference>
<name>A0AAV9EJL7_ACOCL</name>
<dbReference type="AlphaFoldDB" id="A0AAV9EJL7"/>
<evidence type="ECO:0000313" key="1">
    <source>
        <dbReference type="EMBL" id="KAK1313705.1"/>
    </source>
</evidence>
<comment type="caution">
    <text evidence="1">The sequence shown here is derived from an EMBL/GenBank/DDBJ whole genome shotgun (WGS) entry which is preliminary data.</text>
</comment>
<reference evidence="1" key="2">
    <citation type="submission" date="2023-06" db="EMBL/GenBank/DDBJ databases">
        <authorList>
            <person name="Ma L."/>
            <person name="Liu K.-W."/>
            <person name="Li Z."/>
            <person name="Hsiao Y.-Y."/>
            <person name="Qi Y."/>
            <person name="Fu T."/>
            <person name="Tang G."/>
            <person name="Zhang D."/>
            <person name="Sun W.-H."/>
            <person name="Liu D.-K."/>
            <person name="Li Y."/>
            <person name="Chen G.-Z."/>
            <person name="Liu X.-D."/>
            <person name="Liao X.-Y."/>
            <person name="Jiang Y.-T."/>
            <person name="Yu X."/>
            <person name="Hao Y."/>
            <person name="Huang J."/>
            <person name="Zhao X.-W."/>
            <person name="Ke S."/>
            <person name="Chen Y.-Y."/>
            <person name="Wu W.-L."/>
            <person name="Hsu J.-L."/>
            <person name="Lin Y.-F."/>
            <person name="Huang M.-D."/>
            <person name="Li C.-Y."/>
            <person name="Huang L."/>
            <person name="Wang Z.-W."/>
            <person name="Zhao X."/>
            <person name="Zhong W.-Y."/>
            <person name="Peng D.-H."/>
            <person name="Ahmad S."/>
            <person name="Lan S."/>
            <person name="Zhang J.-S."/>
            <person name="Tsai W.-C."/>
            <person name="Van De Peer Y."/>
            <person name="Liu Z.-J."/>
        </authorList>
    </citation>
    <scope>NUCLEOTIDE SEQUENCE</scope>
    <source>
        <strain evidence="1">CP</strain>
        <tissue evidence="1">Leaves</tissue>
    </source>
</reference>
<dbReference type="EMBL" id="JAUJYO010000006">
    <property type="protein sequence ID" value="KAK1313705.1"/>
    <property type="molecule type" value="Genomic_DNA"/>
</dbReference>
<keyword evidence="2" id="KW-1185">Reference proteome</keyword>
<accession>A0AAV9EJL7</accession>
<sequence>MVPKNKKKNFKRKSPPLNLQSLILSVRSHLIGRSNKKIKNKKIPLPPRPKPKFFSTLSPLLSL</sequence>
<proteinExistence type="predicted"/>
<reference evidence="1" key="1">
    <citation type="journal article" date="2023" name="Nat. Commun.">
        <title>Diploid and tetraploid genomes of Acorus and the evolution of monocots.</title>
        <authorList>
            <person name="Ma L."/>
            <person name="Liu K.W."/>
            <person name="Li Z."/>
            <person name="Hsiao Y.Y."/>
            <person name="Qi Y."/>
            <person name="Fu T."/>
            <person name="Tang G.D."/>
            <person name="Zhang D."/>
            <person name="Sun W.H."/>
            <person name="Liu D.K."/>
            <person name="Li Y."/>
            <person name="Chen G.Z."/>
            <person name="Liu X.D."/>
            <person name="Liao X.Y."/>
            <person name="Jiang Y.T."/>
            <person name="Yu X."/>
            <person name="Hao Y."/>
            <person name="Huang J."/>
            <person name="Zhao X.W."/>
            <person name="Ke S."/>
            <person name="Chen Y.Y."/>
            <person name="Wu W.L."/>
            <person name="Hsu J.L."/>
            <person name="Lin Y.F."/>
            <person name="Huang M.D."/>
            <person name="Li C.Y."/>
            <person name="Huang L."/>
            <person name="Wang Z.W."/>
            <person name="Zhao X."/>
            <person name="Zhong W.Y."/>
            <person name="Peng D.H."/>
            <person name="Ahmad S."/>
            <person name="Lan S."/>
            <person name="Zhang J.S."/>
            <person name="Tsai W.C."/>
            <person name="Van de Peer Y."/>
            <person name="Liu Z.J."/>
        </authorList>
    </citation>
    <scope>NUCLEOTIDE SEQUENCE</scope>
    <source>
        <strain evidence="1">CP</strain>
    </source>
</reference>
<evidence type="ECO:0000313" key="2">
    <source>
        <dbReference type="Proteomes" id="UP001180020"/>
    </source>
</evidence>